<feature type="region of interest" description="Disordered" evidence="1">
    <location>
        <begin position="554"/>
        <end position="602"/>
    </location>
</feature>
<dbReference type="PANTHER" id="PTHR21860">
    <property type="entry name" value="TRANSCRIPTION INITIATION FACTOR IIIC TFIIIC , POLYPEPTIDE 6-RELATED"/>
    <property type="match status" value="1"/>
</dbReference>
<feature type="domain" description="Transcription factor TFIIIC triple barrel" evidence="2">
    <location>
        <begin position="24"/>
        <end position="114"/>
    </location>
</feature>
<organism evidence="3 4">
    <name type="scientific">Mycena venus</name>
    <dbReference type="NCBI Taxonomy" id="2733690"/>
    <lineage>
        <taxon>Eukaryota</taxon>
        <taxon>Fungi</taxon>
        <taxon>Dikarya</taxon>
        <taxon>Basidiomycota</taxon>
        <taxon>Agaricomycotina</taxon>
        <taxon>Agaricomycetes</taxon>
        <taxon>Agaricomycetidae</taxon>
        <taxon>Agaricales</taxon>
        <taxon>Marasmiineae</taxon>
        <taxon>Mycenaceae</taxon>
        <taxon>Mycena</taxon>
    </lineage>
</organism>
<protein>
    <recommendedName>
        <fullName evidence="2">Transcription factor TFIIIC triple barrel domain-containing protein</fullName>
    </recommendedName>
</protein>
<evidence type="ECO:0000313" key="4">
    <source>
        <dbReference type="Proteomes" id="UP000620124"/>
    </source>
</evidence>
<dbReference type="GO" id="GO:0006383">
    <property type="term" value="P:transcription by RNA polymerase III"/>
    <property type="evidence" value="ECO:0007669"/>
    <property type="project" value="InterPro"/>
</dbReference>
<dbReference type="Proteomes" id="UP000620124">
    <property type="component" value="Unassembled WGS sequence"/>
</dbReference>
<proteinExistence type="predicted"/>
<dbReference type="InterPro" id="IPR042771">
    <property type="entry name" value="GTF3C6-like"/>
</dbReference>
<evidence type="ECO:0000313" key="3">
    <source>
        <dbReference type="EMBL" id="KAF7328998.1"/>
    </source>
</evidence>
<feature type="compositionally biased region" description="Basic and acidic residues" evidence="1">
    <location>
        <begin position="480"/>
        <end position="497"/>
    </location>
</feature>
<keyword evidence="4" id="KW-1185">Reference proteome</keyword>
<feature type="compositionally biased region" description="Polar residues" evidence="1">
    <location>
        <begin position="916"/>
        <end position="925"/>
    </location>
</feature>
<dbReference type="Gene3D" id="2.60.40.4370">
    <property type="match status" value="1"/>
</dbReference>
<feature type="compositionally biased region" description="Polar residues" evidence="1">
    <location>
        <begin position="424"/>
        <end position="447"/>
    </location>
</feature>
<dbReference type="Pfam" id="PF10419">
    <property type="entry name" value="TFIIIC_sub6"/>
    <property type="match status" value="1"/>
</dbReference>
<feature type="region of interest" description="Disordered" evidence="1">
    <location>
        <begin position="131"/>
        <end position="150"/>
    </location>
</feature>
<feature type="region of interest" description="Disordered" evidence="1">
    <location>
        <begin position="905"/>
        <end position="930"/>
    </location>
</feature>
<evidence type="ECO:0000259" key="2">
    <source>
        <dbReference type="Pfam" id="PF10419"/>
    </source>
</evidence>
<evidence type="ECO:0000256" key="1">
    <source>
        <dbReference type="SAM" id="MobiDB-lite"/>
    </source>
</evidence>
<dbReference type="InterPro" id="IPR019481">
    <property type="entry name" value="TFIIIC_triple_barrel"/>
</dbReference>
<dbReference type="PANTHER" id="PTHR21860:SF2">
    <property type="entry name" value="GENERAL TRANSCRIPTION FACTOR 3C POLYPEPTIDE 6"/>
    <property type="match status" value="1"/>
</dbReference>
<dbReference type="GO" id="GO:0000127">
    <property type="term" value="C:transcription factor TFIIIC complex"/>
    <property type="evidence" value="ECO:0007669"/>
    <property type="project" value="TreeGrafter"/>
</dbReference>
<feature type="region of interest" description="Disordered" evidence="1">
    <location>
        <begin position="424"/>
        <end position="449"/>
    </location>
</feature>
<reference evidence="3" key="1">
    <citation type="submission" date="2020-05" db="EMBL/GenBank/DDBJ databases">
        <title>Mycena genomes resolve the evolution of fungal bioluminescence.</title>
        <authorList>
            <person name="Tsai I.J."/>
        </authorList>
    </citation>
    <scope>NUCLEOTIDE SEQUENCE</scope>
    <source>
        <strain evidence="3">CCC161011</strain>
    </source>
</reference>
<comment type="caution">
    <text evidence="3">The sequence shown here is derived from an EMBL/GenBank/DDBJ whole genome shotgun (WGS) entry which is preliminary data.</text>
</comment>
<accession>A0A8H6WUS5</accession>
<dbReference type="OrthoDB" id="3258969at2759"/>
<feature type="region of interest" description="Disordered" evidence="1">
    <location>
        <begin position="480"/>
        <end position="503"/>
    </location>
</feature>
<feature type="compositionally biased region" description="Basic and acidic residues" evidence="1">
    <location>
        <begin position="575"/>
        <end position="585"/>
    </location>
</feature>
<name>A0A8H6WUS5_9AGAR</name>
<dbReference type="EMBL" id="JACAZI010000034">
    <property type="protein sequence ID" value="KAF7328998.1"/>
    <property type="molecule type" value="Genomic_DNA"/>
</dbReference>
<gene>
    <name evidence="3" type="ORF">MVEN_02529800</name>
</gene>
<sequence>MAEFSSLCPGYIQVDSFGPDDEYEEEEVTYVTLDLGNVEPSLIPSSSHYRLIGLDTPTPFLQLSGTIFKGRHDTLLGTELLFTEGKDPSDWSKRPIVHVANTEQRIHFKEVQLKPKNPAAPAAMQIDEDEMPPQLADDGGGEEQEFGGTPGATVEVESARDVQRRVRRVEGSIGRVEDKLLTNKCKLYFYRLPSCCKFAACMSRAVPPHWPQSAEIVQKLTQNAKKPPVRLGRKGFLYLRKTAPQAVMPEERVRIVARRIAKAERDERMDITQALTPVKHSNWFPGGAYVSKNKVYESPAEEAYQSHTVFILESRYNIRFGVGRVDSPDYIYGVCREEDLPAVLEGYNSEDAPGKVLEAMDNARWPEGPQARPQQQQRWWVDRADLFQTLKEVGSAVPRPEDIDKLYEKGEEEDKPQKKILVTNLNPTQSRSSKTTTIQSLGSTRPTSSSVRVFHSSSILLTGHDDRIVPDFYIQHKEAKAGREKEAAARQATETEHSSPLMEDLSDGILSDEIVASTRRQASKIPTEFDADGVLIHPSGFVGDLAQQTAAVAERVSEEDLTDVTATTSSRKGKVPSEVRLEDGSVSHPSGFEPPTAADEFEHSQIGQQPLDLGSSSSGSKRRFHTTAVARAAEVALDYEKARTRDSNPNPENWADWVTREQYMPTLRTAPFWRPLVTLTVSTRPIALTLLRLSRGLPTGRPYHANIDNHDKKCRISFVHRMRRMRLQRVMNLAVEMGQVLAGLRGGVVGIRFDTDSMGRGIAGEGLAEPIPHEKRVIGVGVGDWYRLAPDLKELFRARAEDEIPARRPFEIYGLDEFGNRLEEGSGKIVPWRKRGETAAERAFARRALELHDQRTQQRMKAKRAEMGRPQKGTVAATRPLRKPAPKTFRAATVDEDGMDNDEFGFSEDEDMDVGTSATPSFSSRLTPPTPALSAAPTVWMTPQALRDLKFRDELDDGHLTHYTEYPDFVLCDADGTPLLGPRDPKTNEISKEGMEMVKPELGRIAVRRRHDMFCVVKTGELGMILAARTNKIDLPGRLTNHN</sequence>
<dbReference type="AlphaFoldDB" id="A0A8H6WUS5"/>